<dbReference type="InterPro" id="IPR017871">
    <property type="entry name" value="ABC_transporter-like_CS"/>
</dbReference>
<feature type="transmembrane region" description="Helical" evidence="10">
    <location>
        <begin position="618"/>
        <end position="638"/>
    </location>
</feature>
<dbReference type="PANTHER" id="PTHR48041:SF139">
    <property type="entry name" value="PROTEIN SCARLET"/>
    <property type="match status" value="1"/>
</dbReference>
<dbReference type="SUPFAM" id="SSF52540">
    <property type="entry name" value="P-loop containing nucleoside triphosphate hydrolases"/>
    <property type="match status" value="1"/>
</dbReference>
<evidence type="ECO:0000256" key="8">
    <source>
        <dbReference type="ARBA" id="ARBA00023136"/>
    </source>
</evidence>
<evidence type="ECO:0000256" key="7">
    <source>
        <dbReference type="ARBA" id="ARBA00022989"/>
    </source>
</evidence>
<dbReference type="SMART" id="SM00382">
    <property type="entry name" value="AAA"/>
    <property type="match status" value="1"/>
</dbReference>
<feature type="transmembrane region" description="Helical" evidence="10">
    <location>
        <begin position="496"/>
        <end position="518"/>
    </location>
</feature>
<dbReference type="InterPro" id="IPR003593">
    <property type="entry name" value="AAA+_ATPase"/>
</dbReference>
<dbReference type="OrthoDB" id="66620at2759"/>
<feature type="transmembrane region" description="Helical" evidence="10">
    <location>
        <begin position="391"/>
        <end position="408"/>
    </location>
</feature>
<proteinExistence type="inferred from homology"/>
<dbReference type="Pfam" id="PF19055">
    <property type="entry name" value="ABC2_membrane_7"/>
    <property type="match status" value="1"/>
</dbReference>
<gene>
    <name evidence="12" type="ORF">CALMAC_LOCUS12395</name>
</gene>
<dbReference type="Gene3D" id="3.40.50.300">
    <property type="entry name" value="P-loop containing nucleotide triphosphate hydrolases"/>
    <property type="match status" value="1"/>
</dbReference>
<dbReference type="GO" id="GO:0005886">
    <property type="term" value="C:plasma membrane"/>
    <property type="evidence" value="ECO:0007669"/>
    <property type="project" value="TreeGrafter"/>
</dbReference>
<feature type="compositionally biased region" description="Polar residues" evidence="9">
    <location>
        <begin position="1"/>
        <end position="12"/>
    </location>
</feature>
<dbReference type="GO" id="GO:0016887">
    <property type="term" value="F:ATP hydrolysis activity"/>
    <property type="evidence" value="ECO:0007669"/>
    <property type="project" value="InterPro"/>
</dbReference>
<dbReference type="PROSITE" id="PS50893">
    <property type="entry name" value="ABC_TRANSPORTER_2"/>
    <property type="match status" value="1"/>
</dbReference>
<evidence type="ECO:0000256" key="10">
    <source>
        <dbReference type="SAM" id="Phobius"/>
    </source>
</evidence>
<dbReference type="AlphaFoldDB" id="A0A653CW76"/>
<dbReference type="Proteomes" id="UP000410492">
    <property type="component" value="Unassembled WGS sequence"/>
</dbReference>
<dbReference type="InterPro" id="IPR050352">
    <property type="entry name" value="ABCG_transporters"/>
</dbReference>
<reference evidence="12 13" key="1">
    <citation type="submission" date="2019-01" db="EMBL/GenBank/DDBJ databases">
        <authorList>
            <person name="Sayadi A."/>
        </authorList>
    </citation>
    <scope>NUCLEOTIDE SEQUENCE [LARGE SCALE GENOMIC DNA]</scope>
</reference>
<dbReference type="InterPro" id="IPR043926">
    <property type="entry name" value="ABCG_dom"/>
</dbReference>
<dbReference type="GO" id="GO:0005524">
    <property type="term" value="F:ATP binding"/>
    <property type="evidence" value="ECO:0007669"/>
    <property type="project" value="UniProtKB-KW"/>
</dbReference>
<comment type="subcellular location">
    <subcellularLocation>
        <location evidence="1">Membrane</location>
        <topology evidence="1">Multi-pass membrane protein</topology>
    </subcellularLocation>
</comment>
<evidence type="ECO:0000256" key="6">
    <source>
        <dbReference type="ARBA" id="ARBA00022840"/>
    </source>
</evidence>
<dbReference type="PANTHER" id="PTHR48041">
    <property type="entry name" value="ABC TRANSPORTER G FAMILY MEMBER 28"/>
    <property type="match status" value="1"/>
</dbReference>
<keyword evidence="6" id="KW-0067">ATP-binding</keyword>
<dbReference type="GO" id="GO:0030659">
    <property type="term" value="C:cytoplasmic vesicle membrane"/>
    <property type="evidence" value="ECO:0007669"/>
    <property type="project" value="TreeGrafter"/>
</dbReference>
<evidence type="ECO:0000313" key="12">
    <source>
        <dbReference type="EMBL" id="VEN52170.1"/>
    </source>
</evidence>
<dbReference type="InterPro" id="IPR013525">
    <property type="entry name" value="ABC2_TM"/>
</dbReference>
<dbReference type="GO" id="GO:0140359">
    <property type="term" value="F:ABC-type transporter activity"/>
    <property type="evidence" value="ECO:0007669"/>
    <property type="project" value="InterPro"/>
</dbReference>
<evidence type="ECO:0000256" key="4">
    <source>
        <dbReference type="ARBA" id="ARBA00022692"/>
    </source>
</evidence>
<dbReference type="InterPro" id="IPR027417">
    <property type="entry name" value="P-loop_NTPase"/>
</dbReference>
<keyword evidence="4 10" id="KW-0812">Transmembrane</keyword>
<organism evidence="12 13">
    <name type="scientific">Callosobruchus maculatus</name>
    <name type="common">Southern cowpea weevil</name>
    <name type="synonym">Pulse bruchid</name>
    <dbReference type="NCBI Taxonomy" id="64391"/>
    <lineage>
        <taxon>Eukaryota</taxon>
        <taxon>Metazoa</taxon>
        <taxon>Ecdysozoa</taxon>
        <taxon>Arthropoda</taxon>
        <taxon>Hexapoda</taxon>
        <taxon>Insecta</taxon>
        <taxon>Pterygota</taxon>
        <taxon>Neoptera</taxon>
        <taxon>Endopterygota</taxon>
        <taxon>Coleoptera</taxon>
        <taxon>Polyphaga</taxon>
        <taxon>Cucujiformia</taxon>
        <taxon>Chrysomeloidea</taxon>
        <taxon>Chrysomelidae</taxon>
        <taxon>Bruchinae</taxon>
        <taxon>Bruchini</taxon>
        <taxon>Callosobruchus</taxon>
    </lineage>
</organism>
<dbReference type="InterPro" id="IPR003439">
    <property type="entry name" value="ABC_transporter-like_ATP-bd"/>
</dbReference>
<keyword evidence="3" id="KW-0813">Transport</keyword>
<comment type="similarity">
    <text evidence="2">Belongs to the ABC transporter superfamily. ABCG family. Eye pigment precursor importer (TC 3.A.1.204) subfamily.</text>
</comment>
<evidence type="ECO:0000256" key="2">
    <source>
        <dbReference type="ARBA" id="ARBA00005814"/>
    </source>
</evidence>
<feature type="region of interest" description="Disordered" evidence="9">
    <location>
        <begin position="1"/>
        <end position="22"/>
    </location>
</feature>
<dbReference type="EMBL" id="CAACVG010009118">
    <property type="protein sequence ID" value="VEN52170.1"/>
    <property type="molecule type" value="Genomic_DNA"/>
</dbReference>
<sequence length="643" mass="73559">MEETQLNMFNGESENDYEMQASTESFRKRARSYSRWSPVDEGVTLAWNNLTIYAKTKRHGKTYHKRIINEMSGAVKAGSLVALMGASGAGKSTLMSVLGYRHSAKLEVEGDILLNGRKTEDYMKYLSGYMHQEDIFIPYLTVMEHMTIMANLKLDRRLTKDDKNKKIMNILRELGLVKCLHSKIGGTDHNKALSGGEKKRLAFATEILTDPPLLFCDEPTTGLDSYSAQKLVGMMSKMASERTTIVCTIHQPSMDIFSMFTQLILIAEGRTAYIGATSKAIEFFQRLGYICPSTYSPADYFIKILASPPGQEDSSRQTIKRICDQYAVSDYAKEIDVVVQYEFHMGRAVVPRRFELRPNFKEIHWHSKLYWLVYRWTLEVMRNPAIELTRVLQRIGIAILIGLCYFGTNPYTQNGIQSVQGVIFMFVTENTFHPMYSVLSEFPENTPIFIREYKSGLYHPATYYFSRILSLLPGFIIEPVIFSCIAYWLSGLQRTFNAFALTTTVTVLTMNVASACGIMFSNAFDSVPTALAYLVPFDYVLMITSGIFIKLSTLSNVFNYVKYFSWFMYSTESLSIVQWKGIYNITCEGQQQGLPCLQDGIQVLDKYSFSEENLVRDMINMTFLLMIFYILGYLFLCYRTKRK</sequence>
<evidence type="ECO:0000256" key="1">
    <source>
        <dbReference type="ARBA" id="ARBA00004141"/>
    </source>
</evidence>
<keyword evidence="13" id="KW-1185">Reference proteome</keyword>
<feature type="transmembrane region" description="Helical" evidence="10">
    <location>
        <begin position="530"/>
        <end position="549"/>
    </location>
</feature>
<evidence type="ECO:0000256" key="3">
    <source>
        <dbReference type="ARBA" id="ARBA00022448"/>
    </source>
</evidence>
<accession>A0A653CW76</accession>
<name>A0A653CW76_CALMS</name>
<protein>
    <recommendedName>
        <fullName evidence="11">ABC transporter domain-containing protein</fullName>
    </recommendedName>
</protein>
<evidence type="ECO:0000256" key="5">
    <source>
        <dbReference type="ARBA" id="ARBA00022741"/>
    </source>
</evidence>
<evidence type="ECO:0000256" key="9">
    <source>
        <dbReference type="SAM" id="MobiDB-lite"/>
    </source>
</evidence>
<dbReference type="PROSITE" id="PS00211">
    <property type="entry name" value="ABC_TRANSPORTER_1"/>
    <property type="match status" value="1"/>
</dbReference>
<keyword evidence="8 10" id="KW-0472">Membrane</keyword>
<feature type="domain" description="ABC transporter" evidence="11">
    <location>
        <begin position="45"/>
        <end position="293"/>
    </location>
</feature>
<dbReference type="Pfam" id="PF00005">
    <property type="entry name" value="ABC_tran"/>
    <property type="match status" value="1"/>
</dbReference>
<evidence type="ECO:0000259" key="11">
    <source>
        <dbReference type="PROSITE" id="PS50893"/>
    </source>
</evidence>
<evidence type="ECO:0000313" key="13">
    <source>
        <dbReference type="Proteomes" id="UP000410492"/>
    </source>
</evidence>
<keyword evidence="7 10" id="KW-1133">Transmembrane helix</keyword>
<keyword evidence="5" id="KW-0547">Nucleotide-binding</keyword>
<feature type="transmembrane region" description="Helical" evidence="10">
    <location>
        <begin position="468"/>
        <end position="490"/>
    </location>
</feature>
<dbReference type="Pfam" id="PF01061">
    <property type="entry name" value="ABC2_membrane"/>
    <property type="match status" value="1"/>
</dbReference>